<protein>
    <submittedName>
        <fullName evidence="1">Uncharacterized protein</fullName>
    </submittedName>
</protein>
<organism evidence="1">
    <name type="scientific">marine sediment metagenome</name>
    <dbReference type="NCBI Taxonomy" id="412755"/>
    <lineage>
        <taxon>unclassified sequences</taxon>
        <taxon>metagenomes</taxon>
        <taxon>ecological metagenomes</taxon>
    </lineage>
</organism>
<dbReference type="EMBL" id="BARV01031693">
    <property type="protein sequence ID" value="GAI40554.1"/>
    <property type="molecule type" value="Genomic_DNA"/>
</dbReference>
<name>X1QBB4_9ZZZZ</name>
<proteinExistence type="predicted"/>
<gene>
    <name evidence="1" type="ORF">S06H3_50112</name>
</gene>
<evidence type="ECO:0000313" key="1">
    <source>
        <dbReference type="EMBL" id="GAI40554.1"/>
    </source>
</evidence>
<accession>X1QBB4</accession>
<dbReference type="AlphaFoldDB" id="X1QBB4"/>
<sequence>MRRLKHWRDARRAKKIVEEIIAKEGPPESEDEVAEIFKRAWGQLGYKVVDARAEFEKRGEEG</sequence>
<comment type="caution">
    <text evidence="1">The sequence shown here is derived from an EMBL/GenBank/DDBJ whole genome shotgun (WGS) entry which is preliminary data.</text>
</comment>
<reference evidence="1" key="1">
    <citation type="journal article" date="2014" name="Front. Microbiol.">
        <title>High frequency of phylogenetically diverse reductive dehalogenase-homologous genes in deep subseafloor sedimentary metagenomes.</title>
        <authorList>
            <person name="Kawai M."/>
            <person name="Futagami T."/>
            <person name="Toyoda A."/>
            <person name="Takaki Y."/>
            <person name="Nishi S."/>
            <person name="Hori S."/>
            <person name="Arai W."/>
            <person name="Tsubouchi T."/>
            <person name="Morono Y."/>
            <person name="Uchiyama I."/>
            <person name="Ito T."/>
            <person name="Fujiyama A."/>
            <person name="Inagaki F."/>
            <person name="Takami H."/>
        </authorList>
    </citation>
    <scope>NUCLEOTIDE SEQUENCE</scope>
    <source>
        <strain evidence="1">Expedition CK06-06</strain>
    </source>
</reference>